<dbReference type="SUPFAM" id="SSF52540">
    <property type="entry name" value="P-loop containing nucleoside triphosphate hydrolases"/>
    <property type="match status" value="1"/>
</dbReference>
<dbReference type="GO" id="GO:0005524">
    <property type="term" value="F:ATP binding"/>
    <property type="evidence" value="ECO:0007669"/>
    <property type="project" value="UniProtKB-KW"/>
</dbReference>
<proteinExistence type="inferred from homology"/>
<dbReference type="SMART" id="SM00382">
    <property type="entry name" value="AAA"/>
    <property type="match status" value="1"/>
</dbReference>
<evidence type="ECO:0000256" key="7">
    <source>
        <dbReference type="ARBA" id="ARBA00023136"/>
    </source>
</evidence>
<dbReference type="Pfam" id="PF00005">
    <property type="entry name" value="ABC_tran"/>
    <property type="match status" value="1"/>
</dbReference>
<comment type="caution">
    <text evidence="9">The sequence shown here is derived from an EMBL/GenBank/DDBJ whole genome shotgun (WGS) entry which is preliminary data.</text>
</comment>
<dbReference type="PROSITE" id="PS50893">
    <property type="entry name" value="ABC_TRANSPORTER_2"/>
    <property type="match status" value="1"/>
</dbReference>
<evidence type="ECO:0000256" key="4">
    <source>
        <dbReference type="ARBA" id="ARBA00022475"/>
    </source>
</evidence>
<evidence type="ECO:0000259" key="8">
    <source>
        <dbReference type="PROSITE" id="PS50893"/>
    </source>
</evidence>
<comment type="similarity">
    <text evidence="2">Belongs to the ABC transporter superfamily.</text>
</comment>
<dbReference type="Pfam" id="PF08352">
    <property type="entry name" value="oligo_HPY"/>
    <property type="match status" value="1"/>
</dbReference>
<keyword evidence="7" id="KW-0472">Membrane</keyword>
<dbReference type="InterPro" id="IPR017871">
    <property type="entry name" value="ABC_transporter-like_CS"/>
</dbReference>
<evidence type="ECO:0000313" key="10">
    <source>
        <dbReference type="Proteomes" id="UP000469724"/>
    </source>
</evidence>
<dbReference type="NCBIfam" id="TIGR01727">
    <property type="entry name" value="oligo_HPY"/>
    <property type="match status" value="1"/>
</dbReference>
<dbReference type="InterPro" id="IPR003439">
    <property type="entry name" value="ABC_transporter-like_ATP-bd"/>
</dbReference>
<sequence length="328" mass="35242">MPTPTPLLDIRDLSVSFKTYQGRARVLDRASLSVNRGEIMGLVGETGCGKSVLSRAVLRIIPSPPGRIDGGEILFDDRDLLTLPKKAMRALRGDRISMIFQEPMSSLNPVYTVGNQMREVIRAHRKVSRAEAHAVCLEMLEAVRLPEPGAVLSAYPHELSGGMRQRVMIAMELSCRPALLLADEPTTALDVTVQGQILAILAELSAREGLSILLVTHDMGVVAQVCRRVAVMYAGQVVEVADVESLFARPAHPYTRGLIASIPGRAGGGELYAIPGSVPSPIDPPPGCRFHSRCTQSGPDCRRAVPEMVLVAPDHAVACHQCPGGGRP</sequence>
<dbReference type="PROSITE" id="PS00211">
    <property type="entry name" value="ABC_TRANSPORTER_1"/>
    <property type="match status" value="1"/>
</dbReference>
<dbReference type="GO" id="GO:0015833">
    <property type="term" value="P:peptide transport"/>
    <property type="evidence" value="ECO:0007669"/>
    <property type="project" value="InterPro"/>
</dbReference>
<keyword evidence="4" id="KW-1003">Cell membrane</keyword>
<dbReference type="PANTHER" id="PTHR43297">
    <property type="entry name" value="OLIGOPEPTIDE TRANSPORT ATP-BINDING PROTEIN APPD"/>
    <property type="match status" value="1"/>
</dbReference>
<reference evidence="9 10" key="1">
    <citation type="submission" date="2020-02" db="EMBL/GenBank/DDBJ databases">
        <title>Comparative genomics of sulfur disproportionating microorganisms.</title>
        <authorList>
            <person name="Ward L.M."/>
            <person name="Bertran E."/>
            <person name="Johnston D.T."/>
        </authorList>
    </citation>
    <scope>NUCLEOTIDE SEQUENCE [LARGE SCALE GENOMIC DNA]</scope>
    <source>
        <strain evidence="9 10">DSM 3696</strain>
    </source>
</reference>
<evidence type="ECO:0000256" key="3">
    <source>
        <dbReference type="ARBA" id="ARBA00022448"/>
    </source>
</evidence>
<name>A0A7K3NNL3_9BACT</name>
<dbReference type="GO" id="GO:0005886">
    <property type="term" value="C:plasma membrane"/>
    <property type="evidence" value="ECO:0007669"/>
    <property type="project" value="UniProtKB-SubCell"/>
</dbReference>
<dbReference type="InterPro" id="IPR027417">
    <property type="entry name" value="P-loop_NTPase"/>
</dbReference>
<gene>
    <name evidence="9" type="ORF">G3N56_13300</name>
</gene>
<dbReference type="RefSeq" id="WP_163302791.1">
    <property type="nucleotide sequence ID" value="NZ_JAAGRQ010000058.1"/>
</dbReference>
<dbReference type="InterPro" id="IPR013563">
    <property type="entry name" value="Oligopep_ABC_C"/>
</dbReference>
<keyword evidence="10" id="KW-1185">Reference proteome</keyword>
<dbReference type="EMBL" id="JAAGRQ010000058">
    <property type="protein sequence ID" value="NDY57707.1"/>
    <property type="molecule type" value="Genomic_DNA"/>
</dbReference>
<evidence type="ECO:0000256" key="5">
    <source>
        <dbReference type="ARBA" id="ARBA00022741"/>
    </source>
</evidence>
<dbReference type="Gene3D" id="3.40.50.300">
    <property type="entry name" value="P-loop containing nucleotide triphosphate hydrolases"/>
    <property type="match status" value="1"/>
</dbReference>
<evidence type="ECO:0000256" key="6">
    <source>
        <dbReference type="ARBA" id="ARBA00022840"/>
    </source>
</evidence>
<dbReference type="FunFam" id="3.40.50.300:FF:000016">
    <property type="entry name" value="Oligopeptide ABC transporter ATP-binding component"/>
    <property type="match status" value="1"/>
</dbReference>
<comment type="subcellular location">
    <subcellularLocation>
        <location evidence="1">Cell inner membrane</location>
        <topology evidence="1">Peripheral membrane protein</topology>
    </subcellularLocation>
</comment>
<dbReference type="Proteomes" id="UP000469724">
    <property type="component" value="Unassembled WGS sequence"/>
</dbReference>
<evidence type="ECO:0000313" key="9">
    <source>
        <dbReference type="EMBL" id="NDY57707.1"/>
    </source>
</evidence>
<dbReference type="AlphaFoldDB" id="A0A7K3NNL3"/>
<protein>
    <submittedName>
        <fullName evidence="9">ABC transporter ATP-binding protein</fullName>
    </submittedName>
</protein>
<dbReference type="PANTHER" id="PTHR43297:SF2">
    <property type="entry name" value="DIPEPTIDE TRANSPORT ATP-BINDING PROTEIN DPPD"/>
    <property type="match status" value="1"/>
</dbReference>
<dbReference type="InterPro" id="IPR003593">
    <property type="entry name" value="AAA+_ATPase"/>
</dbReference>
<keyword evidence="3" id="KW-0813">Transport</keyword>
<dbReference type="InterPro" id="IPR050388">
    <property type="entry name" value="ABC_Ni/Peptide_Import"/>
</dbReference>
<keyword evidence="5" id="KW-0547">Nucleotide-binding</keyword>
<dbReference type="CDD" id="cd03257">
    <property type="entry name" value="ABC_NikE_OppD_transporters"/>
    <property type="match status" value="1"/>
</dbReference>
<keyword evidence="6 9" id="KW-0067">ATP-binding</keyword>
<feature type="domain" description="ABC transporter" evidence="8">
    <location>
        <begin position="10"/>
        <end position="259"/>
    </location>
</feature>
<organism evidence="9 10">
    <name type="scientific">Desulfolutivibrio sulfodismutans</name>
    <dbReference type="NCBI Taxonomy" id="63561"/>
    <lineage>
        <taxon>Bacteria</taxon>
        <taxon>Pseudomonadati</taxon>
        <taxon>Thermodesulfobacteriota</taxon>
        <taxon>Desulfovibrionia</taxon>
        <taxon>Desulfovibrionales</taxon>
        <taxon>Desulfovibrionaceae</taxon>
        <taxon>Desulfolutivibrio</taxon>
    </lineage>
</organism>
<evidence type="ECO:0000256" key="2">
    <source>
        <dbReference type="ARBA" id="ARBA00005417"/>
    </source>
</evidence>
<evidence type="ECO:0000256" key="1">
    <source>
        <dbReference type="ARBA" id="ARBA00004417"/>
    </source>
</evidence>
<accession>A0A7K3NNL3</accession>
<dbReference type="GO" id="GO:0016887">
    <property type="term" value="F:ATP hydrolysis activity"/>
    <property type="evidence" value="ECO:0007669"/>
    <property type="project" value="InterPro"/>
</dbReference>